<reference evidence="8" key="1">
    <citation type="submission" date="2020-08" db="EMBL/GenBank/DDBJ databases">
        <title>Paracoccus amoyensis sp. nov., isolated from the surface seawater at coast of Xiamen, Fujian.</title>
        <authorList>
            <person name="Lyu L."/>
        </authorList>
    </citation>
    <scope>NUCLEOTIDE SEQUENCE</scope>
    <source>
        <strain evidence="8">11-3</strain>
    </source>
</reference>
<feature type="transmembrane region" description="Helical" evidence="6">
    <location>
        <begin position="140"/>
        <end position="160"/>
    </location>
</feature>
<dbReference type="InterPro" id="IPR037185">
    <property type="entry name" value="EmrE-like"/>
</dbReference>
<evidence type="ECO:0000256" key="4">
    <source>
        <dbReference type="ARBA" id="ARBA00022989"/>
    </source>
</evidence>
<feature type="transmembrane region" description="Helical" evidence="6">
    <location>
        <begin position="90"/>
        <end position="110"/>
    </location>
</feature>
<dbReference type="EMBL" id="JACOQL010000003">
    <property type="protein sequence ID" value="MBC9247443.1"/>
    <property type="molecule type" value="Genomic_DNA"/>
</dbReference>
<feature type="domain" description="EamA" evidence="7">
    <location>
        <begin position="9"/>
        <end position="131"/>
    </location>
</feature>
<evidence type="ECO:0000256" key="1">
    <source>
        <dbReference type="ARBA" id="ARBA00004141"/>
    </source>
</evidence>
<dbReference type="AlphaFoldDB" id="A0A926GAH1"/>
<protein>
    <submittedName>
        <fullName evidence="8">EamA family transporter</fullName>
    </submittedName>
</protein>
<dbReference type="InterPro" id="IPR000620">
    <property type="entry name" value="EamA_dom"/>
</dbReference>
<proteinExistence type="inferred from homology"/>
<organism evidence="8 9">
    <name type="scientific">Paracoccus amoyensis</name>
    <dbReference type="NCBI Taxonomy" id="2760093"/>
    <lineage>
        <taxon>Bacteria</taxon>
        <taxon>Pseudomonadati</taxon>
        <taxon>Pseudomonadota</taxon>
        <taxon>Alphaproteobacteria</taxon>
        <taxon>Rhodobacterales</taxon>
        <taxon>Paracoccaceae</taxon>
        <taxon>Paracoccus</taxon>
    </lineage>
</organism>
<feature type="transmembrane region" description="Helical" evidence="6">
    <location>
        <begin position="257"/>
        <end position="274"/>
    </location>
</feature>
<feature type="transmembrane region" description="Helical" evidence="6">
    <location>
        <begin position="7"/>
        <end position="27"/>
    </location>
</feature>
<evidence type="ECO:0000256" key="5">
    <source>
        <dbReference type="ARBA" id="ARBA00023136"/>
    </source>
</evidence>
<dbReference type="PANTHER" id="PTHR32322">
    <property type="entry name" value="INNER MEMBRANE TRANSPORTER"/>
    <property type="match status" value="1"/>
</dbReference>
<comment type="similarity">
    <text evidence="2">Belongs to the EamA transporter family.</text>
</comment>
<keyword evidence="9" id="KW-1185">Reference proteome</keyword>
<comment type="subcellular location">
    <subcellularLocation>
        <location evidence="1">Membrane</location>
        <topology evidence="1">Multi-pass membrane protein</topology>
    </subcellularLocation>
</comment>
<feature type="transmembrane region" description="Helical" evidence="6">
    <location>
        <begin position="198"/>
        <end position="221"/>
    </location>
</feature>
<feature type="transmembrane region" description="Helical" evidence="6">
    <location>
        <begin position="117"/>
        <end position="134"/>
    </location>
</feature>
<evidence type="ECO:0000256" key="2">
    <source>
        <dbReference type="ARBA" id="ARBA00007362"/>
    </source>
</evidence>
<gene>
    <name evidence="8" type="ORF">H4P12_12135</name>
</gene>
<sequence length="305" mass="31454">MTLPPLPAAAFAAILWGFTYIVTTSMLPQNPMFIAAVRALGGALPLLLLAREFPPRQWWGRIIVLGTLNSALFFALLFVAAIRLPGGMAATFQALGPLFMVLLAWPLLGAIPSRSKLVAVGLGVVGVAMVVLKGNATLDLIGVAAALGAALSVALGSSLVHKWGRPGSILGLTGWQMAIAGVELSVVAALLGDIPTSLGAINILGLAIIALIVTALAFALWFSAVQSAGPSAVAPMMLLTPLTAFALDAIFRGFLPSPVQSLGVAIVIGSLLYGQHVDRRAFRVAHHHAPSARQVATRSTGVAAE</sequence>
<dbReference type="GO" id="GO:0016020">
    <property type="term" value="C:membrane"/>
    <property type="evidence" value="ECO:0007669"/>
    <property type="project" value="UniProtKB-SubCell"/>
</dbReference>
<keyword evidence="3 6" id="KW-0812">Transmembrane</keyword>
<feature type="transmembrane region" description="Helical" evidence="6">
    <location>
        <begin position="62"/>
        <end position="84"/>
    </location>
</feature>
<keyword evidence="5 6" id="KW-0472">Membrane</keyword>
<keyword evidence="4 6" id="KW-1133">Transmembrane helix</keyword>
<evidence type="ECO:0000313" key="8">
    <source>
        <dbReference type="EMBL" id="MBC9247443.1"/>
    </source>
</evidence>
<evidence type="ECO:0000256" key="6">
    <source>
        <dbReference type="SAM" id="Phobius"/>
    </source>
</evidence>
<dbReference type="RefSeq" id="WP_187793919.1">
    <property type="nucleotide sequence ID" value="NZ_JACOQL010000003.1"/>
</dbReference>
<dbReference type="Proteomes" id="UP000608594">
    <property type="component" value="Unassembled WGS sequence"/>
</dbReference>
<feature type="transmembrane region" description="Helical" evidence="6">
    <location>
        <begin position="33"/>
        <end position="50"/>
    </location>
</feature>
<name>A0A926GAH1_9RHOB</name>
<dbReference type="SUPFAM" id="SSF103481">
    <property type="entry name" value="Multidrug resistance efflux transporter EmrE"/>
    <property type="match status" value="2"/>
</dbReference>
<comment type="caution">
    <text evidence="8">The sequence shown here is derived from an EMBL/GenBank/DDBJ whole genome shotgun (WGS) entry which is preliminary data.</text>
</comment>
<feature type="domain" description="EamA" evidence="7">
    <location>
        <begin position="141"/>
        <end position="272"/>
    </location>
</feature>
<evidence type="ECO:0000313" key="9">
    <source>
        <dbReference type="Proteomes" id="UP000608594"/>
    </source>
</evidence>
<dbReference type="InterPro" id="IPR050638">
    <property type="entry name" value="AA-Vitamin_Transporters"/>
</dbReference>
<feature type="transmembrane region" description="Helical" evidence="6">
    <location>
        <begin position="172"/>
        <end position="192"/>
    </location>
</feature>
<evidence type="ECO:0000259" key="7">
    <source>
        <dbReference type="Pfam" id="PF00892"/>
    </source>
</evidence>
<evidence type="ECO:0000256" key="3">
    <source>
        <dbReference type="ARBA" id="ARBA00022692"/>
    </source>
</evidence>
<accession>A0A926GAH1</accession>
<feature type="transmembrane region" description="Helical" evidence="6">
    <location>
        <begin position="233"/>
        <end position="251"/>
    </location>
</feature>
<dbReference type="Pfam" id="PF00892">
    <property type="entry name" value="EamA"/>
    <property type="match status" value="2"/>
</dbReference>
<dbReference type="PANTHER" id="PTHR32322:SF2">
    <property type="entry name" value="EAMA DOMAIN-CONTAINING PROTEIN"/>
    <property type="match status" value="1"/>
</dbReference>